<dbReference type="EC" id="3.2.1.22" evidence="5"/>
<dbReference type="SUPFAM" id="SSF51011">
    <property type="entry name" value="Glycosyl hydrolase domain"/>
    <property type="match status" value="1"/>
</dbReference>
<dbReference type="Pfam" id="PF17801">
    <property type="entry name" value="Melibiase_C"/>
    <property type="match status" value="1"/>
</dbReference>
<evidence type="ECO:0000259" key="6">
    <source>
        <dbReference type="Pfam" id="PF17801"/>
    </source>
</evidence>
<evidence type="ECO:0000256" key="1">
    <source>
        <dbReference type="ARBA" id="ARBA00009743"/>
    </source>
</evidence>
<dbReference type="GO" id="GO:0004557">
    <property type="term" value="F:alpha-galactosidase activity"/>
    <property type="evidence" value="ECO:0007669"/>
    <property type="project" value="UniProtKB-EC"/>
</dbReference>
<dbReference type="Gene3D" id="2.60.40.1180">
    <property type="entry name" value="Golgi alpha-mannosidase II"/>
    <property type="match status" value="1"/>
</dbReference>
<dbReference type="AlphaFoldDB" id="A0AAN4W269"/>
<evidence type="ECO:0000256" key="5">
    <source>
        <dbReference type="RuleBase" id="RU361168"/>
    </source>
</evidence>
<keyword evidence="2" id="KW-0732">Signal</keyword>
<evidence type="ECO:0000313" key="8">
    <source>
        <dbReference type="Proteomes" id="UP001310022"/>
    </source>
</evidence>
<keyword evidence="5" id="KW-1015">Disulfide bond</keyword>
<comment type="catalytic activity">
    <reaction evidence="5">
        <text>Hydrolysis of terminal, non-reducing alpha-D-galactose residues in alpha-D-galactosides, including galactose oligosaccharides, galactomannans and galactolipids.</text>
        <dbReference type="EC" id="3.2.1.22"/>
    </reaction>
</comment>
<comment type="similarity">
    <text evidence="1 5">Belongs to the glycosyl hydrolase 27 family.</text>
</comment>
<dbReference type="EMBL" id="BQKE01000005">
    <property type="protein sequence ID" value="GJM64409.1"/>
    <property type="molecule type" value="Genomic_DNA"/>
</dbReference>
<feature type="domain" description="Alpha galactosidase C-terminal" evidence="6">
    <location>
        <begin position="319"/>
        <end position="397"/>
    </location>
</feature>
<dbReference type="InterPro" id="IPR017853">
    <property type="entry name" value="GH"/>
</dbReference>
<dbReference type="PANTHER" id="PTHR11452:SF75">
    <property type="entry name" value="ALPHA-GALACTOSIDASE MEL1"/>
    <property type="match status" value="1"/>
</dbReference>
<keyword evidence="3 5" id="KW-0378">Hydrolase</keyword>
<keyword evidence="8" id="KW-1185">Reference proteome</keyword>
<dbReference type="Pfam" id="PF16499">
    <property type="entry name" value="Melibiase_2"/>
    <property type="match status" value="1"/>
</dbReference>
<dbReference type="InterPro" id="IPR013785">
    <property type="entry name" value="Aldolase_TIM"/>
</dbReference>
<evidence type="ECO:0000313" key="7">
    <source>
        <dbReference type="EMBL" id="GJM64409.1"/>
    </source>
</evidence>
<dbReference type="InterPro" id="IPR041233">
    <property type="entry name" value="Melibiase_C"/>
</dbReference>
<comment type="caution">
    <text evidence="7">The sequence shown here is derived from an EMBL/GenBank/DDBJ whole genome shotgun (WGS) entry which is preliminary data.</text>
</comment>
<reference evidence="7 8" key="1">
    <citation type="submission" date="2021-12" db="EMBL/GenBank/DDBJ databases">
        <title>Genome sequencing of bacteria with rrn-lacking chromosome and rrn-plasmid.</title>
        <authorList>
            <person name="Anda M."/>
            <person name="Iwasaki W."/>
        </authorList>
    </citation>
    <scope>NUCLEOTIDE SEQUENCE [LARGE SCALE GENOMIC DNA]</scope>
    <source>
        <strain evidence="7 8">NBRC 15940</strain>
    </source>
</reference>
<dbReference type="PANTHER" id="PTHR11452">
    <property type="entry name" value="ALPHA-GALACTOSIDASE/ALPHA-N-ACETYLGALACTOSAMINIDASE"/>
    <property type="match status" value="1"/>
</dbReference>
<dbReference type="PRINTS" id="PR00740">
    <property type="entry name" value="GLHYDRLASE27"/>
</dbReference>
<dbReference type="GO" id="GO:0005975">
    <property type="term" value="P:carbohydrate metabolic process"/>
    <property type="evidence" value="ECO:0007669"/>
    <property type="project" value="InterPro"/>
</dbReference>
<accession>A0AAN4W269</accession>
<dbReference type="SUPFAM" id="SSF51445">
    <property type="entry name" value="(Trans)glycosidases"/>
    <property type="match status" value="1"/>
</dbReference>
<dbReference type="CDD" id="cd14792">
    <property type="entry name" value="GH27"/>
    <property type="match status" value="1"/>
</dbReference>
<dbReference type="RefSeq" id="WP_338239473.1">
    <property type="nucleotide sequence ID" value="NZ_BQKE01000005.1"/>
</dbReference>
<organism evidence="7 8">
    <name type="scientific">Persicobacter diffluens</name>
    <dbReference type="NCBI Taxonomy" id="981"/>
    <lineage>
        <taxon>Bacteria</taxon>
        <taxon>Pseudomonadati</taxon>
        <taxon>Bacteroidota</taxon>
        <taxon>Cytophagia</taxon>
        <taxon>Cytophagales</taxon>
        <taxon>Persicobacteraceae</taxon>
        <taxon>Persicobacter</taxon>
    </lineage>
</organism>
<evidence type="ECO:0000256" key="3">
    <source>
        <dbReference type="ARBA" id="ARBA00022801"/>
    </source>
</evidence>
<gene>
    <name evidence="7" type="ORF">PEDI_49610</name>
</gene>
<sequence>MMRFGLYIIVILGVYFTSPTPNPVPGDGGEKAYKPPMMGWASWNNYRVNINEDIIKEQADAMVDKGLKNVGYSYINIDDGFFGGRDEQGRLLAHPEKFPSGMQSLANYIHSWGLKAGIYSDAGLNTCAVQWDDDPNGAGVGLYGHEYEDIHRFFIEWEYDFLKVDWCGGQNLGLDEQSRYTKIGEMIREIKPEARYNVCRWEFPGEWVTSIADSWRISPDIHKKFESIMEIVDLNADLWRYCSPGHYNDMDMLQVGRGMSREEDKTHFTMWCVMNSPLITGNDLTTMSEETLEILTNSDLIAINQDPLAYQARRMMDYGDTEVWACPLKSTMSGEVVIVLLNRSEEAKNIAFNVDDLAVQSSKGYQVKDLWTKQESRSNAAALEYEVPAHGVVALKLKGMAHRVNLFQYEGEMPEVTKITEF</sequence>
<protein>
    <recommendedName>
        <fullName evidence="5">Alpha-galactosidase</fullName>
        <ecNumber evidence="5">3.2.1.22</ecNumber>
    </recommendedName>
    <alternativeName>
        <fullName evidence="5">Melibiase</fullName>
    </alternativeName>
</protein>
<dbReference type="InterPro" id="IPR002241">
    <property type="entry name" value="Glyco_hydro_27"/>
</dbReference>
<dbReference type="Proteomes" id="UP001310022">
    <property type="component" value="Unassembled WGS sequence"/>
</dbReference>
<keyword evidence="4 5" id="KW-0326">Glycosidase</keyword>
<proteinExistence type="inferred from homology"/>
<evidence type="ECO:0000256" key="4">
    <source>
        <dbReference type="ARBA" id="ARBA00023295"/>
    </source>
</evidence>
<dbReference type="InterPro" id="IPR013780">
    <property type="entry name" value="Glyco_hydro_b"/>
</dbReference>
<dbReference type="Gene3D" id="3.20.20.70">
    <property type="entry name" value="Aldolase class I"/>
    <property type="match status" value="1"/>
</dbReference>
<evidence type="ECO:0000256" key="2">
    <source>
        <dbReference type="ARBA" id="ARBA00022729"/>
    </source>
</evidence>
<name>A0AAN4W269_9BACT</name>